<dbReference type="STRING" id="195883.A0A482WKL8"/>
<feature type="region of interest" description="Disordered" evidence="1">
    <location>
        <begin position="1"/>
        <end position="43"/>
    </location>
</feature>
<comment type="caution">
    <text evidence="2">The sequence shown here is derived from an EMBL/GenBank/DDBJ whole genome shotgun (WGS) entry which is preliminary data.</text>
</comment>
<evidence type="ECO:0000256" key="1">
    <source>
        <dbReference type="SAM" id="MobiDB-lite"/>
    </source>
</evidence>
<accession>A0A482WKL8</accession>
<dbReference type="InParanoid" id="A0A482WKL8"/>
<organism evidence="2 3">
    <name type="scientific">Laodelphax striatellus</name>
    <name type="common">Small brown planthopper</name>
    <name type="synonym">Delphax striatella</name>
    <dbReference type="NCBI Taxonomy" id="195883"/>
    <lineage>
        <taxon>Eukaryota</taxon>
        <taxon>Metazoa</taxon>
        <taxon>Ecdysozoa</taxon>
        <taxon>Arthropoda</taxon>
        <taxon>Hexapoda</taxon>
        <taxon>Insecta</taxon>
        <taxon>Pterygota</taxon>
        <taxon>Neoptera</taxon>
        <taxon>Paraneoptera</taxon>
        <taxon>Hemiptera</taxon>
        <taxon>Auchenorrhyncha</taxon>
        <taxon>Fulgoroidea</taxon>
        <taxon>Delphacidae</taxon>
        <taxon>Criomorphinae</taxon>
        <taxon>Laodelphax</taxon>
    </lineage>
</organism>
<gene>
    <name evidence="2" type="ORF">LSTR_LSTR016673</name>
</gene>
<feature type="compositionally biased region" description="Basic and acidic residues" evidence="1">
    <location>
        <begin position="32"/>
        <end position="43"/>
    </location>
</feature>
<protein>
    <submittedName>
        <fullName evidence="2">Uncharacterized protein</fullName>
    </submittedName>
</protein>
<evidence type="ECO:0000313" key="2">
    <source>
        <dbReference type="EMBL" id="RZF34075.1"/>
    </source>
</evidence>
<name>A0A482WKL8_LAOST</name>
<evidence type="ECO:0000313" key="3">
    <source>
        <dbReference type="Proteomes" id="UP000291343"/>
    </source>
</evidence>
<keyword evidence="3" id="KW-1185">Reference proteome</keyword>
<reference evidence="2 3" key="1">
    <citation type="journal article" date="2017" name="Gigascience">
        <title>Genome sequence of the small brown planthopper, Laodelphax striatellus.</title>
        <authorList>
            <person name="Zhu J."/>
            <person name="Jiang F."/>
            <person name="Wang X."/>
            <person name="Yang P."/>
            <person name="Bao Y."/>
            <person name="Zhao W."/>
            <person name="Wang W."/>
            <person name="Lu H."/>
            <person name="Wang Q."/>
            <person name="Cui N."/>
            <person name="Li J."/>
            <person name="Chen X."/>
            <person name="Luo L."/>
            <person name="Yu J."/>
            <person name="Kang L."/>
            <person name="Cui F."/>
        </authorList>
    </citation>
    <scope>NUCLEOTIDE SEQUENCE [LARGE SCALE GENOMIC DNA]</scope>
    <source>
        <strain evidence="2">Lst14</strain>
    </source>
</reference>
<dbReference type="Proteomes" id="UP000291343">
    <property type="component" value="Unassembled WGS sequence"/>
</dbReference>
<sequence length="102" mass="11573">MSYCQKHSVTSKKEKSGSGSEDDDCRRRKRKDMTSEEKNQARAAKLQEIEGEFNKHVAASDLTSLAHSVDGEASQAVYHYWVLKRRAGHNKPLLAPRSEDRI</sequence>
<dbReference type="AlphaFoldDB" id="A0A482WKL8"/>
<dbReference type="OrthoDB" id="20839at2759"/>
<proteinExistence type="predicted"/>
<dbReference type="EMBL" id="QKKF02032665">
    <property type="protein sequence ID" value="RZF34075.1"/>
    <property type="molecule type" value="Genomic_DNA"/>
</dbReference>